<dbReference type="InterPro" id="IPR036005">
    <property type="entry name" value="Creatinase/aminopeptidase-like"/>
</dbReference>
<dbReference type="InterPro" id="IPR002467">
    <property type="entry name" value="Pept_M24A_MAP1"/>
</dbReference>
<feature type="binding site" evidence="6">
    <location>
        <position position="239"/>
    </location>
    <ligand>
        <name>a divalent metal cation</name>
        <dbReference type="ChEBI" id="CHEBI:60240"/>
        <label>1</label>
    </ligand>
</feature>
<feature type="binding site" evidence="6">
    <location>
        <position position="111"/>
    </location>
    <ligand>
        <name>a divalent metal cation</name>
        <dbReference type="ChEBI" id="CHEBI:60240"/>
        <label>1</label>
    </ligand>
</feature>
<dbReference type="SUPFAM" id="SSF55920">
    <property type="entry name" value="Creatinase/aminopeptidase"/>
    <property type="match status" value="1"/>
</dbReference>
<proteinExistence type="inferred from homology"/>
<evidence type="ECO:0000256" key="1">
    <source>
        <dbReference type="ARBA" id="ARBA00002521"/>
    </source>
</evidence>
<dbReference type="PANTHER" id="PTHR43330">
    <property type="entry name" value="METHIONINE AMINOPEPTIDASE"/>
    <property type="match status" value="1"/>
</dbReference>
<dbReference type="Gene3D" id="3.90.230.10">
    <property type="entry name" value="Creatinase/methionine aminopeptidase superfamily"/>
    <property type="match status" value="1"/>
</dbReference>
<dbReference type="PANTHER" id="PTHR43330:SF27">
    <property type="entry name" value="METHIONINE AMINOPEPTIDASE"/>
    <property type="match status" value="1"/>
</dbReference>
<dbReference type="Pfam" id="PF00557">
    <property type="entry name" value="Peptidase_M24"/>
    <property type="match status" value="1"/>
</dbReference>
<dbReference type="PRINTS" id="PR00599">
    <property type="entry name" value="MAPEPTIDASE"/>
</dbReference>
<dbReference type="CDD" id="cd01086">
    <property type="entry name" value="MetAP1"/>
    <property type="match status" value="1"/>
</dbReference>
<evidence type="ECO:0000256" key="7">
    <source>
        <dbReference type="RuleBase" id="RU003653"/>
    </source>
</evidence>
<evidence type="ECO:0000256" key="6">
    <source>
        <dbReference type="HAMAP-Rule" id="MF_01974"/>
    </source>
</evidence>
<evidence type="ECO:0000256" key="4">
    <source>
        <dbReference type="ARBA" id="ARBA00022723"/>
    </source>
</evidence>
<dbReference type="GO" id="GO:0004239">
    <property type="term" value="F:initiator methionyl aminopeptidase activity"/>
    <property type="evidence" value="ECO:0007669"/>
    <property type="project" value="UniProtKB-EC"/>
</dbReference>
<keyword evidence="5 6" id="KW-0378">Hydrolase</keyword>
<dbReference type="InterPro" id="IPR001714">
    <property type="entry name" value="Pept_M24_MAP"/>
</dbReference>
<dbReference type="NCBIfam" id="TIGR00500">
    <property type="entry name" value="met_pdase_I"/>
    <property type="match status" value="1"/>
</dbReference>
<dbReference type="Proteomes" id="UP001067235">
    <property type="component" value="Unassembled WGS sequence"/>
</dbReference>
<feature type="binding site" evidence="6">
    <location>
        <position position="207"/>
    </location>
    <ligand>
        <name>a divalent metal cation</name>
        <dbReference type="ChEBI" id="CHEBI:60240"/>
        <label>2</label>
        <note>catalytic</note>
    </ligand>
</feature>
<feature type="binding site" evidence="6">
    <location>
        <position position="181"/>
    </location>
    <ligand>
        <name>substrate</name>
    </ligand>
</feature>
<feature type="binding site" evidence="6">
    <location>
        <position position="100"/>
    </location>
    <ligand>
        <name>a divalent metal cation</name>
        <dbReference type="ChEBI" id="CHEBI:60240"/>
        <label>1</label>
    </ligand>
</feature>
<evidence type="ECO:0000256" key="3">
    <source>
        <dbReference type="ARBA" id="ARBA00022670"/>
    </source>
</evidence>
<evidence type="ECO:0000313" key="10">
    <source>
        <dbReference type="Proteomes" id="UP001067235"/>
    </source>
</evidence>
<protein>
    <recommendedName>
        <fullName evidence="6 7">Methionine aminopeptidase</fullName>
        <shortName evidence="6">MAP</shortName>
        <shortName evidence="6">MetAP</shortName>
        <ecNumber evidence="6 7">3.4.11.18</ecNumber>
    </recommendedName>
    <alternativeName>
        <fullName evidence="6">Peptidase M</fullName>
    </alternativeName>
</protein>
<name>A0ABT4MSZ3_GORRU</name>
<accession>A0ABT4MSZ3</accession>
<comment type="function">
    <text evidence="1 6">Removes the N-terminal methionine from nascent proteins. The N-terminal methionine is often cleaved when the second residue in the primary sequence is small and uncharged (Met-Ala-, Cys, Gly, Pro, Ser, Thr, or Val). Requires deformylation of the N(alpha)-formylated initiator methionine before it can be hydrolyzed.</text>
</comment>
<comment type="catalytic activity">
    <reaction evidence="6 7">
        <text>Release of N-terminal amino acids, preferentially methionine, from peptides and arylamides.</text>
        <dbReference type="EC" id="3.4.11.18"/>
    </reaction>
</comment>
<comment type="subunit">
    <text evidence="6">Monomer.</text>
</comment>
<organism evidence="9 10">
    <name type="scientific">Gordonia rubripertincta</name>
    <name type="common">Rhodococcus corallinus</name>
    <dbReference type="NCBI Taxonomy" id="36822"/>
    <lineage>
        <taxon>Bacteria</taxon>
        <taxon>Bacillati</taxon>
        <taxon>Actinomycetota</taxon>
        <taxon>Actinomycetes</taxon>
        <taxon>Mycobacteriales</taxon>
        <taxon>Gordoniaceae</taxon>
        <taxon>Gordonia</taxon>
    </lineage>
</organism>
<sequence>MVDLRTPGEIEMMREAGGVVARALAAVKGAAVVGTTLKELDEVAAAVISGAGAEPVFLNYHPKWAPTPFAGVICASVNDAVVHGIPDGRVIGDGDLVSIDCGALLDGWCGDAAISFVVGEADQADLDLIAATEAALMRGIEAAQPGAKMGDIGHAIAGPARLAGYGLLEDHGGHGIGRTMHEAPHVPNEGRAGRGLKLKPGLVIAIEPMLIADGTDQYVHAPDGWELRSASGARAAHSEHTVAITESGPQILTTL</sequence>
<dbReference type="HAMAP" id="MF_01974">
    <property type="entry name" value="MetAP_1"/>
    <property type="match status" value="1"/>
</dbReference>
<dbReference type="InterPro" id="IPR000994">
    <property type="entry name" value="Pept_M24"/>
</dbReference>
<comment type="cofactor">
    <cofactor evidence="6">
        <name>Co(2+)</name>
        <dbReference type="ChEBI" id="CHEBI:48828"/>
    </cofactor>
    <cofactor evidence="6">
        <name>Zn(2+)</name>
        <dbReference type="ChEBI" id="CHEBI:29105"/>
    </cofactor>
    <cofactor evidence="6">
        <name>Mn(2+)</name>
        <dbReference type="ChEBI" id="CHEBI:29035"/>
    </cofactor>
    <cofactor evidence="6">
        <name>Fe(2+)</name>
        <dbReference type="ChEBI" id="CHEBI:29033"/>
    </cofactor>
    <text evidence="6">Binds 2 divalent metal cations per subunit. Has a high-affinity and a low affinity metal-binding site. The true nature of the physiological cofactor is under debate. The enzyme is active with cobalt, zinc, manganese or divalent iron ions. Most likely, methionine aminopeptidases function as mononuclear Fe(2+)-metalloproteases under physiological conditions, and the catalytically relevant metal-binding site has been assigned to the histidine-containing high-affinity site.</text>
</comment>
<keyword evidence="2 6" id="KW-0031">Aminopeptidase</keyword>
<reference evidence="9" key="1">
    <citation type="submission" date="2022-12" db="EMBL/GenBank/DDBJ databases">
        <authorList>
            <person name="Krivoruchko A.V."/>
            <person name="Elkin A."/>
        </authorList>
    </citation>
    <scope>NUCLEOTIDE SEQUENCE</scope>
    <source>
        <strain evidence="9">IEGM 1388</strain>
    </source>
</reference>
<gene>
    <name evidence="6 9" type="primary">map</name>
    <name evidence="9" type="ORF">O4213_09075</name>
</gene>
<dbReference type="RefSeq" id="WP_301570669.1">
    <property type="nucleotide sequence ID" value="NZ_JAPWIE010000002.1"/>
</dbReference>
<evidence type="ECO:0000256" key="5">
    <source>
        <dbReference type="ARBA" id="ARBA00022801"/>
    </source>
</evidence>
<dbReference type="EMBL" id="JAPWIE010000002">
    <property type="protein sequence ID" value="MCZ4550133.1"/>
    <property type="molecule type" value="Genomic_DNA"/>
</dbReference>
<feature type="binding site" evidence="6">
    <location>
        <position position="174"/>
    </location>
    <ligand>
        <name>a divalent metal cation</name>
        <dbReference type="ChEBI" id="CHEBI:60240"/>
        <label>2</label>
        <note>catalytic</note>
    </ligand>
</feature>
<keyword evidence="4 6" id="KW-0479">Metal-binding</keyword>
<evidence type="ECO:0000256" key="2">
    <source>
        <dbReference type="ARBA" id="ARBA00022438"/>
    </source>
</evidence>
<comment type="similarity">
    <text evidence="6">Belongs to the peptidase M24A family. Methionine aminopeptidase type 1 subfamily.</text>
</comment>
<feature type="domain" description="Peptidase M24" evidence="8">
    <location>
        <begin position="11"/>
        <end position="246"/>
    </location>
</feature>
<evidence type="ECO:0000259" key="8">
    <source>
        <dbReference type="Pfam" id="PF00557"/>
    </source>
</evidence>
<feature type="binding site" evidence="6">
    <location>
        <position position="239"/>
    </location>
    <ligand>
        <name>a divalent metal cation</name>
        <dbReference type="ChEBI" id="CHEBI:60240"/>
        <label>2</label>
        <note>catalytic</note>
    </ligand>
</feature>
<dbReference type="EC" id="3.4.11.18" evidence="6 7"/>
<keyword evidence="10" id="KW-1185">Reference proteome</keyword>
<keyword evidence="3 6" id="KW-0645">Protease</keyword>
<comment type="caution">
    <text evidence="9">The sequence shown here is derived from an EMBL/GenBank/DDBJ whole genome shotgun (WGS) entry which is preliminary data.</text>
</comment>
<evidence type="ECO:0000313" key="9">
    <source>
        <dbReference type="EMBL" id="MCZ4550133.1"/>
    </source>
</evidence>
<feature type="binding site" evidence="6">
    <location>
        <position position="83"/>
    </location>
    <ligand>
        <name>substrate</name>
    </ligand>
</feature>
<feature type="binding site" evidence="6">
    <location>
        <position position="111"/>
    </location>
    <ligand>
        <name>a divalent metal cation</name>
        <dbReference type="ChEBI" id="CHEBI:60240"/>
        <label>2</label>
        <note>catalytic</note>
    </ligand>
</feature>